<name>A0A8R7QXH0_TRIUA</name>
<evidence type="ECO:0000313" key="2">
    <source>
        <dbReference type="Proteomes" id="UP000015106"/>
    </source>
</evidence>
<protein>
    <submittedName>
        <fullName evidence="1">Uncharacterized protein</fullName>
    </submittedName>
</protein>
<evidence type="ECO:0000313" key="1">
    <source>
        <dbReference type="EnsemblPlants" id="TuG1812G0700001586.01.T02"/>
    </source>
</evidence>
<dbReference type="EnsemblPlants" id="TuG1812G0700001586.01.T02">
    <property type="protein sequence ID" value="TuG1812G0700001586.01.T02"/>
    <property type="gene ID" value="TuG1812G0700001586.01"/>
</dbReference>
<dbReference type="Gramene" id="TuG1812G0700001586.01.T02">
    <property type="protein sequence ID" value="TuG1812G0700001586.01.T02"/>
    <property type="gene ID" value="TuG1812G0700001586.01"/>
</dbReference>
<dbReference type="AlphaFoldDB" id="A0A8R7QXH0"/>
<organism evidence="1 2">
    <name type="scientific">Triticum urartu</name>
    <name type="common">Red wild einkorn</name>
    <name type="synonym">Crithodium urartu</name>
    <dbReference type="NCBI Taxonomy" id="4572"/>
    <lineage>
        <taxon>Eukaryota</taxon>
        <taxon>Viridiplantae</taxon>
        <taxon>Streptophyta</taxon>
        <taxon>Embryophyta</taxon>
        <taxon>Tracheophyta</taxon>
        <taxon>Spermatophyta</taxon>
        <taxon>Magnoliopsida</taxon>
        <taxon>Liliopsida</taxon>
        <taxon>Poales</taxon>
        <taxon>Poaceae</taxon>
        <taxon>BOP clade</taxon>
        <taxon>Pooideae</taxon>
        <taxon>Triticodae</taxon>
        <taxon>Triticeae</taxon>
        <taxon>Triticinae</taxon>
        <taxon>Triticum</taxon>
    </lineage>
</organism>
<reference evidence="2" key="1">
    <citation type="journal article" date="2013" name="Nature">
        <title>Draft genome of the wheat A-genome progenitor Triticum urartu.</title>
        <authorList>
            <person name="Ling H.Q."/>
            <person name="Zhao S."/>
            <person name="Liu D."/>
            <person name="Wang J."/>
            <person name="Sun H."/>
            <person name="Zhang C."/>
            <person name="Fan H."/>
            <person name="Li D."/>
            <person name="Dong L."/>
            <person name="Tao Y."/>
            <person name="Gao C."/>
            <person name="Wu H."/>
            <person name="Li Y."/>
            <person name="Cui Y."/>
            <person name="Guo X."/>
            <person name="Zheng S."/>
            <person name="Wang B."/>
            <person name="Yu K."/>
            <person name="Liang Q."/>
            <person name="Yang W."/>
            <person name="Lou X."/>
            <person name="Chen J."/>
            <person name="Feng M."/>
            <person name="Jian J."/>
            <person name="Zhang X."/>
            <person name="Luo G."/>
            <person name="Jiang Y."/>
            <person name="Liu J."/>
            <person name="Wang Z."/>
            <person name="Sha Y."/>
            <person name="Zhang B."/>
            <person name="Wu H."/>
            <person name="Tang D."/>
            <person name="Shen Q."/>
            <person name="Xue P."/>
            <person name="Zou S."/>
            <person name="Wang X."/>
            <person name="Liu X."/>
            <person name="Wang F."/>
            <person name="Yang Y."/>
            <person name="An X."/>
            <person name="Dong Z."/>
            <person name="Zhang K."/>
            <person name="Zhang X."/>
            <person name="Luo M.C."/>
            <person name="Dvorak J."/>
            <person name="Tong Y."/>
            <person name="Wang J."/>
            <person name="Yang H."/>
            <person name="Li Z."/>
            <person name="Wang D."/>
            <person name="Zhang A."/>
            <person name="Wang J."/>
        </authorList>
    </citation>
    <scope>NUCLEOTIDE SEQUENCE</scope>
    <source>
        <strain evidence="2">cv. G1812</strain>
    </source>
</reference>
<sequence length="59" mass="6611">KSQRIPPFSRTSASAHDPFLFSALLVLLTSLRCSQATSIRIWLLNSAQAAFDLMFLSKR</sequence>
<accession>A0A8R7QXH0</accession>
<reference evidence="1" key="2">
    <citation type="submission" date="2018-03" db="EMBL/GenBank/DDBJ databases">
        <title>The Triticum urartu genome reveals the dynamic nature of wheat genome evolution.</title>
        <authorList>
            <person name="Ling H."/>
            <person name="Ma B."/>
            <person name="Shi X."/>
            <person name="Liu H."/>
            <person name="Dong L."/>
            <person name="Sun H."/>
            <person name="Cao Y."/>
            <person name="Gao Q."/>
            <person name="Zheng S."/>
            <person name="Li Y."/>
            <person name="Yu Y."/>
            <person name="Du H."/>
            <person name="Qi M."/>
            <person name="Li Y."/>
            <person name="Yu H."/>
            <person name="Cui Y."/>
            <person name="Wang N."/>
            <person name="Chen C."/>
            <person name="Wu H."/>
            <person name="Zhao Y."/>
            <person name="Zhang J."/>
            <person name="Li Y."/>
            <person name="Zhou W."/>
            <person name="Zhang B."/>
            <person name="Hu W."/>
            <person name="Eijk M."/>
            <person name="Tang J."/>
            <person name="Witsenboer H."/>
            <person name="Zhao S."/>
            <person name="Li Z."/>
            <person name="Zhang A."/>
            <person name="Wang D."/>
            <person name="Liang C."/>
        </authorList>
    </citation>
    <scope>NUCLEOTIDE SEQUENCE [LARGE SCALE GENOMIC DNA]</scope>
    <source>
        <strain evidence="1">cv. G1812</strain>
    </source>
</reference>
<keyword evidence="2" id="KW-1185">Reference proteome</keyword>
<gene>
    <name evidence="1" type="primary">LOC125520240</name>
</gene>
<proteinExistence type="predicted"/>
<reference evidence="1" key="3">
    <citation type="submission" date="2022-06" db="UniProtKB">
        <authorList>
            <consortium name="EnsemblPlants"/>
        </authorList>
    </citation>
    <scope>IDENTIFICATION</scope>
</reference>
<dbReference type="Proteomes" id="UP000015106">
    <property type="component" value="Chromosome 7"/>
</dbReference>